<dbReference type="Gene3D" id="3.40.390.10">
    <property type="entry name" value="Collagenase (Catalytic Domain)"/>
    <property type="match status" value="1"/>
</dbReference>
<keyword evidence="2" id="KW-0732">Signal</keyword>
<feature type="signal peptide" evidence="2">
    <location>
        <begin position="1"/>
        <end position="38"/>
    </location>
</feature>
<feature type="chain" id="PRO_5043423829" evidence="2">
    <location>
        <begin position="39"/>
        <end position="457"/>
    </location>
</feature>
<proteinExistence type="predicted"/>
<accession>A0AAU2GW85</accession>
<dbReference type="AlphaFoldDB" id="A0AAU2GW85"/>
<feature type="region of interest" description="Disordered" evidence="1">
    <location>
        <begin position="38"/>
        <end position="76"/>
    </location>
</feature>
<organism evidence="3">
    <name type="scientific">Streptomyces sp. NBC_00060</name>
    <dbReference type="NCBI Taxonomy" id="2975636"/>
    <lineage>
        <taxon>Bacteria</taxon>
        <taxon>Bacillati</taxon>
        <taxon>Actinomycetota</taxon>
        <taxon>Actinomycetes</taxon>
        <taxon>Kitasatosporales</taxon>
        <taxon>Streptomycetaceae</taxon>
        <taxon>Streptomyces</taxon>
    </lineage>
</organism>
<dbReference type="GO" id="GO:0008237">
    <property type="term" value="F:metallopeptidase activity"/>
    <property type="evidence" value="ECO:0007669"/>
    <property type="project" value="InterPro"/>
</dbReference>
<protein>
    <submittedName>
        <fullName evidence="3">M64 family metallopeptidase</fullName>
    </submittedName>
</protein>
<dbReference type="EMBL" id="CP108253">
    <property type="protein sequence ID" value="WTU40123.1"/>
    <property type="molecule type" value="Genomic_DNA"/>
</dbReference>
<evidence type="ECO:0000313" key="3">
    <source>
        <dbReference type="EMBL" id="WTU40123.1"/>
    </source>
</evidence>
<name>A0AAU2GW85_9ACTN</name>
<dbReference type="InterPro" id="IPR024079">
    <property type="entry name" value="MetalloPept_cat_dom_sf"/>
</dbReference>
<dbReference type="Pfam" id="PF09471">
    <property type="entry name" value="Peptidase_M64"/>
    <property type="match status" value="2"/>
</dbReference>
<gene>
    <name evidence="3" type="ORF">OHV25_11325</name>
</gene>
<evidence type="ECO:0000256" key="1">
    <source>
        <dbReference type="SAM" id="MobiDB-lite"/>
    </source>
</evidence>
<reference evidence="3" key="1">
    <citation type="submission" date="2022-10" db="EMBL/GenBank/DDBJ databases">
        <title>The complete genomes of actinobacterial strains from the NBC collection.</title>
        <authorList>
            <person name="Joergensen T.S."/>
            <person name="Alvarez Arevalo M."/>
            <person name="Sterndorff E.B."/>
            <person name="Faurdal D."/>
            <person name="Vuksanovic O."/>
            <person name="Mourched A.-S."/>
            <person name="Charusanti P."/>
            <person name="Shaw S."/>
            <person name="Blin K."/>
            <person name="Weber T."/>
        </authorList>
    </citation>
    <scope>NUCLEOTIDE SEQUENCE</scope>
    <source>
        <strain evidence="3">NBC_00060</strain>
    </source>
</reference>
<sequence>MRPALRPSLRRTSLRRTIAATGLAASVVAALLSVPASAAGAPAPRPRVEVEIPGPEEGGEAGSGHVRVPATGASRPAARLSGRAADADGDVSEIVDNGPSADRLDVVIVGDGYTVDQLAKFHADAKEKWGEVTGVEPYTTYQNLFNVWTVDAVSAQSGVSGDPAQGDVKNTALGAYFWCDGIERLLCIDQDKVDSYVAKAPQADLVIVLANSTKYGGAGYNEPSQKLGYEGISTASAGNAKSGQVAIHETGHSLGKLADEYFYPGTPGYEHYSGPEVAESNISVLSADAMAAQRTKWYRWLGETSPDGGTVGAYEGGGYYVTGLFRPTDNSIMRILGKPFSLPGREAMIAGFYRHASIATAAVPTAQTLRAHDRARVTVPLLAGADVKQPRIRWYLDGRELTRFEGRTWVGVAQAIISPWDRRTHQLKVTVTDPTKSVRDPRIAAGLSDSVTWSVRR</sequence>
<evidence type="ECO:0000256" key="2">
    <source>
        <dbReference type="SAM" id="SignalP"/>
    </source>
</evidence>
<dbReference type="InterPro" id="IPR019026">
    <property type="entry name" value="Peptidase_M64_IgA"/>
</dbReference>